<sequence>MRKSFSLQNLILTRTHRVHKVVDMTHRVDEVVDGVLQNVSRNVFHKCVLRILR</sequence>
<organismHost>
    <name type="scientific">Tortricidae</name>
    <dbReference type="NCBI Taxonomy" id="7139"/>
</organismHost>
<proteinExistence type="predicted"/>
<dbReference type="EMBL" id="MF974563">
    <property type="protein sequence ID" value="AUF82088.1"/>
    <property type="molecule type" value="Genomic_DNA"/>
</dbReference>
<evidence type="ECO:0000313" key="1">
    <source>
        <dbReference type="EMBL" id="AUF82088.1"/>
    </source>
</evidence>
<organism evidence="1">
    <name type="scientific">Cryptophlebia leucotreta granulosis virus</name>
    <name type="common">ClGV</name>
    <name type="synonym">Cryptophlebia leucotreta granulovirus</name>
    <dbReference type="NCBI Taxonomy" id="35254"/>
    <lineage>
        <taxon>Viruses</taxon>
        <taxon>Viruses incertae sedis</taxon>
        <taxon>Naldaviricetes</taxon>
        <taxon>Lefavirales</taxon>
        <taxon>Baculoviridae</taxon>
        <taxon>Betabaculovirus</taxon>
        <taxon>Betabaculovirus cryleucotretae</taxon>
    </lineage>
</organism>
<name>A0A2H4ZKL0_GVCL</name>
<protein>
    <submittedName>
        <fullName evidence="1">Uncharacterized protein</fullName>
    </submittedName>
</protein>
<accession>A0A2H4ZKL0</accession>
<reference evidence="1" key="1">
    <citation type="journal article" date="2017" name="Int. J. Mol. Sci.">
        <title>Genome Analysis and Genetic Stability of the Cryptophlebia leucotreta Granulovirus (CrleGV-SA) after 15 Years of Commercial Use as a Biopesticide.</title>
        <authorList>
            <person name="van der Merwe M."/>
            <person name="Jukes M.D."/>
            <person name="Rabalski L."/>
            <person name="Knox C."/>
            <person name="Opoku-Debrah J.K."/>
            <person name="Moore S.D."/>
            <person name="Krejmer-Rabalska M."/>
            <person name="Szewczyk B."/>
            <person name="Hill M.P."/>
        </authorList>
    </citation>
    <scope>NUCLEOTIDE SEQUENCE</scope>
    <source>
        <strain evidence="1">CrleGV-SA</strain>
    </source>
</reference>